<dbReference type="OrthoDB" id="6287070at2759"/>
<dbReference type="InterPro" id="IPR001394">
    <property type="entry name" value="Peptidase_C19_UCH"/>
</dbReference>
<reference evidence="10" key="2">
    <citation type="submission" date="2019-10" db="EMBL/GenBank/DDBJ databases">
        <title>Conservation and host-specific expression of non-tandemly repeated heterogenous ribosome RNA gene in arbuscular mycorrhizal fungi.</title>
        <authorList>
            <person name="Maeda T."/>
            <person name="Kobayashi Y."/>
            <person name="Nakagawa T."/>
            <person name="Ezawa T."/>
            <person name="Yamaguchi K."/>
            <person name="Bino T."/>
            <person name="Nishimoto Y."/>
            <person name="Shigenobu S."/>
            <person name="Kawaguchi M."/>
        </authorList>
    </citation>
    <scope>NUCLEOTIDE SEQUENCE</scope>
    <source>
        <strain evidence="10">HR1</strain>
    </source>
</reference>
<dbReference type="GO" id="GO:0016579">
    <property type="term" value="P:protein deubiquitination"/>
    <property type="evidence" value="ECO:0007669"/>
    <property type="project" value="InterPro"/>
</dbReference>
<evidence type="ECO:0000313" key="9">
    <source>
        <dbReference type="EMBL" id="GBB98619.1"/>
    </source>
</evidence>
<gene>
    <name evidence="10" type="ORF">RCL2_001591100</name>
    <name evidence="9" type="ORF">RclHR1_03280015</name>
</gene>
<name>A0A2Z6RNA7_9GLOM</name>
<evidence type="ECO:0000256" key="3">
    <source>
        <dbReference type="ARBA" id="ARBA00012759"/>
    </source>
</evidence>
<keyword evidence="4" id="KW-0645">Protease</keyword>
<evidence type="ECO:0000256" key="4">
    <source>
        <dbReference type="ARBA" id="ARBA00022670"/>
    </source>
</evidence>
<evidence type="ECO:0000313" key="10">
    <source>
        <dbReference type="EMBL" id="GES88989.1"/>
    </source>
</evidence>
<dbReference type="PROSITE" id="PS50235">
    <property type="entry name" value="USP_3"/>
    <property type="match status" value="1"/>
</dbReference>
<accession>A0A2Z6RNA7</accession>
<dbReference type="EC" id="3.4.19.12" evidence="3"/>
<dbReference type="GO" id="GO:0006508">
    <property type="term" value="P:proteolysis"/>
    <property type="evidence" value="ECO:0007669"/>
    <property type="project" value="UniProtKB-KW"/>
</dbReference>
<dbReference type="InterPro" id="IPR038765">
    <property type="entry name" value="Papain-like_cys_pep_sf"/>
</dbReference>
<evidence type="ECO:0000256" key="5">
    <source>
        <dbReference type="ARBA" id="ARBA00022786"/>
    </source>
</evidence>
<dbReference type="STRING" id="94130.A0A2Z6RNA7"/>
<dbReference type="Proteomes" id="UP000247702">
    <property type="component" value="Unassembled WGS sequence"/>
</dbReference>
<sequence length="479" mass="54925">MDSDTSNSSIKVSRSPVHRLKDSINFLFPTSRRNLSLPINDIEQESKIDQLSTYLEELGHPLDTSQIEKLLELNAWNVREVAEHFSDLGEAEEGIIVDIQKDIVMLGCENDRATSCYIDSVLFAMFARTQSFDGLLFVQAEGANARILQTHLRLFVNRLRSGKFINFYMIKQLRECLITCGWIGEDDNRNPTQEDASELFLFLSCLYELPYLPLGMHLFHGASADANDERVITERLIQVSIPGDPMDETPVSLEEALVNYFHDNVVSGINRFLDDEFKQTEVSAWQVLKLLPFYSASNEQGEKIKAVESHFPATNLILPLVLKRYGYNDNLQPFRINKNVYIPPFVNFNGFVNSDAADEPPCHCGIDVHYRLKLRSVVCHYGNNLSSGHYKGFTLDDEEGWFRLDDLDLNERVTKFNSLQGTTMLFNEFSRHGYLLFYELQRVHPGIVDEELAIEHDYHVAQNLQFVEFADKKNNCVLQ</sequence>
<evidence type="ECO:0000313" key="11">
    <source>
        <dbReference type="Proteomes" id="UP000247702"/>
    </source>
</evidence>
<keyword evidence="6" id="KW-0378">Hydrolase</keyword>
<comment type="similarity">
    <text evidence="2">Belongs to the peptidase C19 family.</text>
</comment>
<reference evidence="9 11" key="1">
    <citation type="submission" date="2017-11" db="EMBL/GenBank/DDBJ databases">
        <title>The genome of Rhizophagus clarus HR1 reveals common genetic basis of auxotrophy among arbuscular mycorrhizal fungi.</title>
        <authorList>
            <person name="Kobayashi Y."/>
        </authorList>
    </citation>
    <scope>NUCLEOTIDE SEQUENCE [LARGE SCALE GENOMIC DNA]</scope>
    <source>
        <strain evidence="9 11">HR1</strain>
    </source>
</reference>
<feature type="domain" description="USP" evidence="8">
    <location>
        <begin position="106"/>
        <end position="441"/>
    </location>
</feature>
<proteinExistence type="inferred from homology"/>
<evidence type="ECO:0000256" key="6">
    <source>
        <dbReference type="ARBA" id="ARBA00022801"/>
    </source>
</evidence>
<dbReference type="AlphaFoldDB" id="A0A2Z6RNA7"/>
<keyword evidence="11" id="KW-1185">Reference proteome</keyword>
<evidence type="ECO:0000256" key="1">
    <source>
        <dbReference type="ARBA" id="ARBA00000707"/>
    </source>
</evidence>
<dbReference type="PANTHER" id="PTHR24006:SF722">
    <property type="entry name" value="UBIQUITIN CARBOXYL-TERMINAL HYDROLASE 48"/>
    <property type="match status" value="1"/>
</dbReference>
<dbReference type="GO" id="GO:0004843">
    <property type="term" value="F:cysteine-type deubiquitinase activity"/>
    <property type="evidence" value="ECO:0007669"/>
    <property type="project" value="UniProtKB-EC"/>
</dbReference>
<dbReference type="EMBL" id="BLAL01000182">
    <property type="protein sequence ID" value="GES88989.1"/>
    <property type="molecule type" value="Genomic_DNA"/>
</dbReference>
<dbReference type="GO" id="GO:0005829">
    <property type="term" value="C:cytosol"/>
    <property type="evidence" value="ECO:0007669"/>
    <property type="project" value="TreeGrafter"/>
</dbReference>
<dbReference type="Pfam" id="PF00443">
    <property type="entry name" value="UCH"/>
    <property type="match status" value="1"/>
</dbReference>
<keyword evidence="5" id="KW-0833">Ubl conjugation pathway</keyword>
<protein>
    <recommendedName>
        <fullName evidence="3">ubiquitinyl hydrolase 1</fullName>
        <ecNumber evidence="3">3.4.19.12</ecNumber>
    </recommendedName>
</protein>
<evidence type="ECO:0000259" key="8">
    <source>
        <dbReference type="PROSITE" id="PS50235"/>
    </source>
</evidence>
<keyword evidence="7" id="KW-0788">Thiol protease</keyword>
<dbReference type="EMBL" id="BEXD01002535">
    <property type="protein sequence ID" value="GBB98619.1"/>
    <property type="molecule type" value="Genomic_DNA"/>
</dbReference>
<dbReference type="Proteomes" id="UP000615446">
    <property type="component" value="Unassembled WGS sequence"/>
</dbReference>
<comment type="caution">
    <text evidence="9">The sequence shown here is derived from an EMBL/GenBank/DDBJ whole genome shotgun (WGS) entry which is preliminary data.</text>
</comment>
<dbReference type="InterPro" id="IPR028889">
    <property type="entry name" value="USP"/>
</dbReference>
<dbReference type="Gene3D" id="3.90.70.10">
    <property type="entry name" value="Cysteine proteinases"/>
    <property type="match status" value="2"/>
</dbReference>
<evidence type="ECO:0000256" key="2">
    <source>
        <dbReference type="ARBA" id="ARBA00009085"/>
    </source>
</evidence>
<dbReference type="InterPro" id="IPR050164">
    <property type="entry name" value="Peptidase_C19"/>
</dbReference>
<dbReference type="SUPFAM" id="SSF54001">
    <property type="entry name" value="Cysteine proteinases"/>
    <property type="match status" value="1"/>
</dbReference>
<organism evidence="9 11">
    <name type="scientific">Rhizophagus clarus</name>
    <dbReference type="NCBI Taxonomy" id="94130"/>
    <lineage>
        <taxon>Eukaryota</taxon>
        <taxon>Fungi</taxon>
        <taxon>Fungi incertae sedis</taxon>
        <taxon>Mucoromycota</taxon>
        <taxon>Glomeromycotina</taxon>
        <taxon>Glomeromycetes</taxon>
        <taxon>Glomerales</taxon>
        <taxon>Glomeraceae</taxon>
        <taxon>Rhizophagus</taxon>
    </lineage>
</organism>
<dbReference type="GO" id="GO:0005634">
    <property type="term" value="C:nucleus"/>
    <property type="evidence" value="ECO:0007669"/>
    <property type="project" value="UniProtKB-SubCell"/>
</dbReference>
<dbReference type="PANTHER" id="PTHR24006">
    <property type="entry name" value="UBIQUITIN CARBOXYL-TERMINAL HYDROLASE"/>
    <property type="match status" value="1"/>
</dbReference>
<comment type="catalytic activity">
    <reaction evidence="1">
        <text>Thiol-dependent hydrolysis of ester, thioester, amide, peptide and isopeptide bonds formed by the C-terminal Gly of ubiquitin (a 76-residue protein attached to proteins as an intracellular targeting signal).</text>
        <dbReference type="EC" id="3.4.19.12"/>
    </reaction>
</comment>
<evidence type="ECO:0000256" key="7">
    <source>
        <dbReference type="ARBA" id="ARBA00022807"/>
    </source>
</evidence>